<dbReference type="KEGG" id="amt:Amet_2849"/>
<dbReference type="AlphaFoldDB" id="A6TS31"/>
<reference evidence="2" key="1">
    <citation type="journal article" date="2016" name="Genome Announc.">
        <title>Complete genome sequence of Alkaliphilus metalliredigens strain QYMF, an alkaliphilic and metal-reducing bacterium isolated from borax-contaminated leachate ponds.</title>
        <authorList>
            <person name="Hwang C."/>
            <person name="Copeland A."/>
            <person name="Lucas S."/>
            <person name="Lapidus A."/>
            <person name="Barry K."/>
            <person name="Detter J.C."/>
            <person name="Glavina Del Rio T."/>
            <person name="Hammon N."/>
            <person name="Israni S."/>
            <person name="Dalin E."/>
            <person name="Tice H."/>
            <person name="Pitluck S."/>
            <person name="Chertkov O."/>
            <person name="Brettin T."/>
            <person name="Bruce D."/>
            <person name="Han C."/>
            <person name="Schmutz J."/>
            <person name="Larimer F."/>
            <person name="Land M.L."/>
            <person name="Hauser L."/>
            <person name="Kyrpides N."/>
            <person name="Mikhailova N."/>
            <person name="Ye Q."/>
            <person name="Zhou J."/>
            <person name="Richardson P."/>
            <person name="Fields M.W."/>
        </authorList>
    </citation>
    <scope>NUCLEOTIDE SEQUENCE [LARGE SCALE GENOMIC DNA]</scope>
    <source>
        <strain evidence="2">QYMF</strain>
    </source>
</reference>
<dbReference type="STRING" id="293826.Amet_2849"/>
<protein>
    <submittedName>
        <fullName evidence="1">Uncharacterized protein</fullName>
    </submittedName>
</protein>
<dbReference type="HOGENOM" id="CLU_086288_0_0_9"/>
<name>A6TS31_ALKMQ</name>
<dbReference type="eggNOG" id="ENOG502ZAKP">
    <property type="taxonomic scope" value="Bacteria"/>
</dbReference>
<evidence type="ECO:0000313" key="2">
    <source>
        <dbReference type="Proteomes" id="UP000001572"/>
    </source>
</evidence>
<keyword evidence="2" id="KW-1185">Reference proteome</keyword>
<dbReference type="RefSeq" id="WP_012063967.1">
    <property type="nucleotide sequence ID" value="NC_009633.1"/>
</dbReference>
<dbReference type="Proteomes" id="UP000001572">
    <property type="component" value="Chromosome"/>
</dbReference>
<dbReference type="OrthoDB" id="1864449at2"/>
<dbReference type="Pfam" id="PF25209">
    <property type="entry name" value="Phage_capsid_4"/>
    <property type="match status" value="1"/>
</dbReference>
<evidence type="ECO:0000313" key="1">
    <source>
        <dbReference type="EMBL" id="ABR48999.1"/>
    </source>
</evidence>
<sequence length="277" mass="29956">MLIKPDIYAGLVREKFEGKMKIGNLATNLGILANTTVGETVTFPKWKLIGDPTEMQKGDSIDTEELQQTSSQATIKQIGKGVRVYDIENITALGNAIDEGATQQGKVFARKLDLDLIEEALTSPLQSTVADATAITSDEINQGLQLFGDEADVEEIEGIVAHSLLVPSFLSMDGFVDAQKTFTADGSGIQRNGLLGYFRGIQVFIADHSKGAVGTYDNISNKCNTFIIKKGALGYMQKRGINIELDRVAKIKASDIFGDYIYAVKLLNDAGVVVLSK</sequence>
<proteinExistence type="predicted"/>
<dbReference type="EMBL" id="CP000724">
    <property type="protein sequence ID" value="ABR48999.1"/>
    <property type="molecule type" value="Genomic_DNA"/>
</dbReference>
<accession>A6TS31</accession>
<organism evidence="1 2">
    <name type="scientific">Alkaliphilus metalliredigens (strain QYMF)</name>
    <dbReference type="NCBI Taxonomy" id="293826"/>
    <lineage>
        <taxon>Bacteria</taxon>
        <taxon>Bacillati</taxon>
        <taxon>Bacillota</taxon>
        <taxon>Clostridia</taxon>
        <taxon>Peptostreptococcales</taxon>
        <taxon>Natronincolaceae</taxon>
        <taxon>Alkaliphilus</taxon>
    </lineage>
</organism>
<gene>
    <name evidence="1" type="ordered locus">Amet_2849</name>
</gene>